<comment type="caution">
    <text evidence="2">The sequence shown here is derived from an EMBL/GenBank/DDBJ whole genome shotgun (WGS) entry which is preliminary data.</text>
</comment>
<keyword evidence="3" id="KW-1185">Reference proteome</keyword>
<feature type="chain" id="PRO_5047536714" description="Secreted protein" evidence="1">
    <location>
        <begin position="21"/>
        <end position="178"/>
    </location>
</feature>
<dbReference type="Proteomes" id="UP001490330">
    <property type="component" value="Unassembled WGS sequence"/>
</dbReference>
<evidence type="ECO:0000313" key="3">
    <source>
        <dbReference type="Proteomes" id="UP001490330"/>
    </source>
</evidence>
<keyword evidence="1" id="KW-0732">Signal</keyword>
<gene>
    <name evidence="2" type="ORF">ABT322_08425</name>
</gene>
<accession>A0ABV1VBF7</accession>
<name>A0ABV1VBF7_9ACTN</name>
<dbReference type="EMBL" id="JBEPCV010000005">
    <property type="protein sequence ID" value="MER6903799.1"/>
    <property type="molecule type" value="Genomic_DNA"/>
</dbReference>
<dbReference type="RefSeq" id="WP_239769033.1">
    <property type="nucleotide sequence ID" value="NZ_JBEPCO010000002.1"/>
</dbReference>
<evidence type="ECO:0000256" key="1">
    <source>
        <dbReference type="SAM" id="SignalP"/>
    </source>
</evidence>
<organism evidence="2 3">
    <name type="scientific">Streptomyces flaveolus</name>
    <dbReference type="NCBI Taxonomy" id="67297"/>
    <lineage>
        <taxon>Bacteria</taxon>
        <taxon>Bacillati</taxon>
        <taxon>Actinomycetota</taxon>
        <taxon>Actinomycetes</taxon>
        <taxon>Kitasatosporales</taxon>
        <taxon>Streptomycetaceae</taxon>
        <taxon>Streptomyces</taxon>
    </lineage>
</organism>
<proteinExistence type="predicted"/>
<evidence type="ECO:0000313" key="2">
    <source>
        <dbReference type="EMBL" id="MER6903799.1"/>
    </source>
</evidence>
<feature type="signal peptide" evidence="1">
    <location>
        <begin position="1"/>
        <end position="20"/>
    </location>
</feature>
<evidence type="ECO:0008006" key="4">
    <source>
        <dbReference type="Google" id="ProtNLM"/>
    </source>
</evidence>
<protein>
    <recommendedName>
        <fullName evidence="4">Secreted protein</fullName>
    </recommendedName>
</protein>
<reference evidence="2 3" key="1">
    <citation type="submission" date="2024-06" db="EMBL/GenBank/DDBJ databases">
        <title>The Natural Products Discovery Center: Release of the First 8490 Sequenced Strains for Exploring Actinobacteria Biosynthetic Diversity.</title>
        <authorList>
            <person name="Kalkreuter E."/>
            <person name="Kautsar S.A."/>
            <person name="Yang D."/>
            <person name="Bader C.D."/>
            <person name="Teijaro C.N."/>
            <person name="Fluegel L."/>
            <person name="Davis C.M."/>
            <person name="Simpson J.R."/>
            <person name="Lauterbach L."/>
            <person name="Steele A.D."/>
            <person name="Gui C."/>
            <person name="Meng S."/>
            <person name="Li G."/>
            <person name="Viehrig K."/>
            <person name="Ye F."/>
            <person name="Su P."/>
            <person name="Kiefer A.F."/>
            <person name="Nichols A."/>
            <person name="Cepeda A.J."/>
            <person name="Yan W."/>
            <person name="Fan B."/>
            <person name="Jiang Y."/>
            <person name="Adhikari A."/>
            <person name="Zheng C.-J."/>
            <person name="Schuster L."/>
            <person name="Cowan T.M."/>
            <person name="Smanski M.J."/>
            <person name="Chevrette M.G."/>
            <person name="De Carvalho L.P.S."/>
            <person name="Shen B."/>
        </authorList>
    </citation>
    <scope>NUCLEOTIDE SEQUENCE [LARGE SCALE GENOMIC DNA]</scope>
    <source>
        <strain evidence="2 3">NPDC000632</strain>
    </source>
</reference>
<sequence>MAAAAAIIVLSSAAGTPAVAAEAPVTVAGPISEPGGFSRATCPAGTQLVGGGYDARHTVNGVNNVTDGLVVFAPEPLKANTWTAQMLSGQVRAFAMCAKGSGPAPRVVLGPASERGGYSKATCPEGTQLISGGYASTPATNGLGQYVDAVDANTPTNDNSWLAKMTIGTAQAVALCGS</sequence>